<comment type="caution">
    <text evidence="1">The sequence shown here is derived from an EMBL/GenBank/DDBJ whole genome shotgun (WGS) entry which is preliminary data.</text>
</comment>
<evidence type="ECO:0000313" key="1">
    <source>
        <dbReference type="EMBL" id="MBC8529536.1"/>
    </source>
</evidence>
<sequence length="158" mass="18683">MSQTKYKMPEDVRRTVMGYIQGYPRRKMWYQQQREEILHQGSKRFEEYVMADGRGGRVYFPRSGSTGDNTASRANRLIQLEQHPNVCIMRAIEEAQEDAGADIPSEEERRRVRQAVLDSCVLGRNFTFEYSALPLGKTNFYERRRRFIWIVAKKLRLI</sequence>
<name>A0A926HNU8_9FIRM</name>
<organism evidence="1 2">
    <name type="scientific">Luoshenia tenuis</name>
    <dbReference type="NCBI Taxonomy" id="2763654"/>
    <lineage>
        <taxon>Bacteria</taxon>
        <taxon>Bacillati</taxon>
        <taxon>Bacillota</taxon>
        <taxon>Clostridia</taxon>
        <taxon>Christensenellales</taxon>
        <taxon>Christensenellaceae</taxon>
        <taxon>Luoshenia</taxon>
    </lineage>
</organism>
<accession>A0A926HNU8</accession>
<keyword evidence="2" id="KW-1185">Reference proteome</keyword>
<protein>
    <submittedName>
        <fullName evidence="1">Uncharacterized protein</fullName>
    </submittedName>
</protein>
<dbReference type="RefSeq" id="WP_138294471.1">
    <property type="nucleotide sequence ID" value="NZ_JACRSO010000003.1"/>
</dbReference>
<reference evidence="1" key="1">
    <citation type="submission" date="2020-08" db="EMBL/GenBank/DDBJ databases">
        <title>Genome public.</title>
        <authorList>
            <person name="Liu C."/>
            <person name="Sun Q."/>
        </authorList>
    </citation>
    <scope>NUCLEOTIDE SEQUENCE</scope>
    <source>
        <strain evidence="1">NSJ-44</strain>
    </source>
</reference>
<gene>
    <name evidence="1" type="ORF">H8699_08875</name>
</gene>
<proteinExistence type="predicted"/>
<evidence type="ECO:0000313" key="2">
    <source>
        <dbReference type="Proteomes" id="UP000654279"/>
    </source>
</evidence>
<dbReference type="EMBL" id="JACRSO010000003">
    <property type="protein sequence ID" value="MBC8529536.1"/>
    <property type="molecule type" value="Genomic_DNA"/>
</dbReference>
<dbReference type="Proteomes" id="UP000654279">
    <property type="component" value="Unassembled WGS sequence"/>
</dbReference>
<dbReference type="AlphaFoldDB" id="A0A926HNU8"/>